<keyword evidence="3" id="KW-1185">Reference proteome</keyword>
<dbReference type="Proteomes" id="UP000013782">
    <property type="component" value="Unassembled WGS sequence"/>
</dbReference>
<name>R2SHP5_9ENTE</name>
<dbReference type="RefSeq" id="WP_010756728.1">
    <property type="nucleotide sequence ID" value="NZ_ASWD01000006.1"/>
</dbReference>
<dbReference type="OrthoDB" id="2192774at2"/>
<dbReference type="PATRIC" id="fig|1158607.3.peg.1689"/>
<evidence type="ECO:0000313" key="3">
    <source>
        <dbReference type="Proteomes" id="UP000013782"/>
    </source>
</evidence>
<dbReference type="AlphaFoldDB" id="R2SHP5"/>
<evidence type="ECO:0000256" key="1">
    <source>
        <dbReference type="SAM" id="MobiDB-lite"/>
    </source>
</evidence>
<dbReference type="STRING" id="160454.RV10_GL001631"/>
<organism evidence="2 3">
    <name type="scientific">Enterococcus pallens ATCC BAA-351</name>
    <dbReference type="NCBI Taxonomy" id="1158607"/>
    <lineage>
        <taxon>Bacteria</taxon>
        <taxon>Bacillati</taxon>
        <taxon>Bacillota</taxon>
        <taxon>Bacilli</taxon>
        <taxon>Lactobacillales</taxon>
        <taxon>Enterococcaceae</taxon>
        <taxon>Enterococcus</taxon>
    </lineage>
</organism>
<dbReference type="HOGENOM" id="CLU_191370_0_0_9"/>
<protein>
    <submittedName>
        <fullName evidence="2">Uncharacterized protein</fullName>
    </submittedName>
</protein>
<dbReference type="EMBL" id="AJAQ01000014">
    <property type="protein sequence ID" value="EOH94800.1"/>
    <property type="molecule type" value="Genomic_DNA"/>
</dbReference>
<evidence type="ECO:0000313" key="2">
    <source>
        <dbReference type="EMBL" id="EOH94800.1"/>
    </source>
</evidence>
<proteinExistence type="predicted"/>
<dbReference type="eggNOG" id="ENOG50307VK">
    <property type="taxonomic scope" value="Bacteria"/>
</dbReference>
<sequence length="78" mass="8881">MSYVVKKMCYLDESGNGMPSLKHAKKHENKEMAELVAETCGGRVVELIDQKDAVKVRKKMQSKKAPTKLNQSWMRQKG</sequence>
<gene>
    <name evidence="2" type="ORF">UAU_01722</name>
</gene>
<reference evidence="2 3" key="1">
    <citation type="submission" date="2013-02" db="EMBL/GenBank/DDBJ databases">
        <title>The Genome Sequence of Enterococcus pallens BAA-351.</title>
        <authorList>
            <consortium name="The Broad Institute Genome Sequencing Platform"/>
            <consortium name="The Broad Institute Genome Sequencing Center for Infectious Disease"/>
            <person name="Earl A.M."/>
            <person name="Gilmore M.S."/>
            <person name="Lebreton F."/>
            <person name="Walker B."/>
            <person name="Young S.K."/>
            <person name="Zeng Q."/>
            <person name="Gargeya S."/>
            <person name="Fitzgerald M."/>
            <person name="Haas B."/>
            <person name="Abouelleil A."/>
            <person name="Alvarado L."/>
            <person name="Arachchi H.M."/>
            <person name="Berlin A.M."/>
            <person name="Chapman S.B."/>
            <person name="Dewar J."/>
            <person name="Goldberg J."/>
            <person name="Griggs A."/>
            <person name="Gujja S."/>
            <person name="Hansen M."/>
            <person name="Howarth C."/>
            <person name="Imamovic A."/>
            <person name="Larimer J."/>
            <person name="McCowan C."/>
            <person name="Murphy C."/>
            <person name="Neiman D."/>
            <person name="Pearson M."/>
            <person name="Priest M."/>
            <person name="Roberts A."/>
            <person name="Saif S."/>
            <person name="Shea T."/>
            <person name="Sisk P."/>
            <person name="Sykes S."/>
            <person name="Wortman J."/>
            <person name="Nusbaum C."/>
            <person name="Birren B."/>
        </authorList>
    </citation>
    <scope>NUCLEOTIDE SEQUENCE [LARGE SCALE GENOMIC DNA]</scope>
    <source>
        <strain evidence="2 3">ATCC BAA-351</strain>
    </source>
</reference>
<feature type="region of interest" description="Disordered" evidence="1">
    <location>
        <begin position="58"/>
        <end position="78"/>
    </location>
</feature>
<comment type="caution">
    <text evidence="2">The sequence shown here is derived from an EMBL/GenBank/DDBJ whole genome shotgun (WGS) entry which is preliminary data.</text>
</comment>
<feature type="compositionally biased region" description="Polar residues" evidence="1">
    <location>
        <begin position="68"/>
        <end position="78"/>
    </location>
</feature>
<accession>R2SHP5</accession>